<sequence length="264" mass="28695">MIVLEGLGKQYPGHGQPALEGVSLEIPDGAIYGILGRSGAGKSTLIRCLNLLERPSRGRILFDGRDITALEGAALRRHRQGTGMIFQHFNLLHARSVEENVAVPLEIAGVARRERAARVSELLELVGLGEHRRAFPSQLSGGQKQRVGIARALAANPRHLLCDEATSALDPETTESVLALLADINRRLGITIVLITHELEVVRAICDHAALLERGQLVESGALGTLLANPDSRVRQALLPDPEILRRFMARHGVTEEVRLCRVA</sequence>
<evidence type="ECO:0000256" key="6">
    <source>
        <dbReference type="ARBA" id="ARBA00022475"/>
    </source>
</evidence>
<dbReference type="SMART" id="SM00382">
    <property type="entry name" value="AAA"/>
    <property type="match status" value="1"/>
</dbReference>
<evidence type="ECO:0000313" key="14">
    <source>
        <dbReference type="EMBL" id="QQA61290.1"/>
    </source>
</evidence>
<keyword evidence="6" id="KW-1003">Cell membrane</keyword>
<evidence type="ECO:0000256" key="1">
    <source>
        <dbReference type="ARBA" id="ARBA00002579"/>
    </source>
</evidence>
<evidence type="ECO:0000259" key="12">
    <source>
        <dbReference type="PROSITE" id="PS50893"/>
    </source>
</evidence>
<feature type="domain" description="ABC transporter" evidence="12">
    <location>
        <begin position="2"/>
        <end position="239"/>
    </location>
</feature>
<dbReference type="PANTHER" id="PTHR43166">
    <property type="entry name" value="AMINO ACID IMPORT ATP-BINDING PROTEIN"/>
    <property type="match status" value="1"/>
</dbReference>
<dbReference type="InterPro" id="IPR003439">
    <property type="entry name" value="ABC_transporter-like_ATP-bd"/>
</dbReference>
<dbReference type="InterPro" id="IPR027417">
    <property type="entry name" value="P-loop_NTPase"/>
</dbReference>
<protein>
    <recommendedName>
        <fullName evidence="4">Cell division ATP-binding protein FtsE</fullName>
    </recommendedName>
</protein>
<dbReference type="KEGG" id="acav:VI35_05195"/>
<keyword evidence="7" id="KW-0547">Nucleotide-binding</keyword>
<reference evidence="13" key="2">
    <citation type="submission" date="2023-11" db="EMBL/GenBank/DDBJ databases">
        <title>WGS of Aeromonas in Northern Israel.</title>
        <authorList>
            <person name="Hershko Y."/>
        </authorList>
    </citation>
    <scope>NUCLEOTIDE SEQUENCE</scope>
    <source>
        <strain evidence="13">77416</strain>
    </source>
</reference>
<accession>A0A443WCM3</accession>
<evidence type="ECO:0000256" key="5">
    <source>
        <dbReference type="ARBA" id="ARBA00022448"/>
    </source>
</evidence>
<keyword evidence="11" id="KW-0472">Membrane</keyword>
<dbReference type="Gene3D" id="3.40.50.300">
    <property type="entry name" value="P-loop containing nucleotide triphosphate hydrolases"/>
    <property type="match status" value="1"/>
</dbReference>
<keyword evidence="9" id="KW-1278">Translocase</keyword>
<dbReference type="GO" id="GO:0005886">
    <property type="term" value="C:plasma membrane"/>
    <property type="evidence" value="ECO:0007669"/>
    <property type="project" value="UniProtKB-SubCell"/>
</dbReference>
<keyword evidence="8 14" id="KW-0067">ATP-binding</keyword>
<dbReference type="GO" id="GO:0005524">
    <property type="term" value="F:ATP binding"/>
    <property type="evidence" value="ECO:0007669"/>
    <property type="project" value="UniProtKB-KW"/>
</dbReference>
<name>A0A443WCM3_AERCA</name>
<dbReference type="PROSITE" id="PS50893">
    <property type="entry name" value="ABC_TRANSPORTER_2"/>
    <property type="match status" value="1"/>
</dbReference>
<evidence type="ECO:0000256" key="8">
    <source>
        <dbReference type="ARBA" id="ARBA00022840"/>
    </source>
</evidence>
<evidence type="ECO:0000313" key="13">
    <source>
        <dbReference type="EMBL" id="MDX7721421.1"/>
    </source>
</evidence>
<evidence type="ECO:0000256" key="11">
    <source>
        <dbReference type="ARBA" id="ARBA00023136"/>
    </source>
</evidence>
<dbReference type="PANTHER" id="PTHR43166:SF30">
    <property type="entry name" value="METHIONINE IMPORT ATP-BINDING PROTEIN METN"/>
    <property type="match status" value="1"/>
</dbReference>
<evidence type="ECO:0000256" key="4">
    <source>
        <dbReference type="ARBA" id="ARBA00020019"/>
    </source>
</evidence>
<dbReference type="FunFam" id="3.40.50.300:FF:000056">
    <property type="entry name" value="Cell division ATP-binding protein FtsE"/>
    <property type="match status" value="1"/>
</dbReference>
<evidence type="ECO:0000256" key="10">
    <source>
        <dbReference type="ARBA" id="ARBA00022970"/>
    </source>
</evidence>
<evidence type="ECO:0000256" key="2">
    <source>
        <dbReference type="ARBA" id="ARBA00004417"/>
    </source>
</evidence>
<dbReference type="EMBL" id="JAWZVU010000076">
    <property type="protein sequence ID" value="MDX7721421.1"/>
    <property type="molecule type" value="Genomic_DNA"/>
</dbReference>
<gene>
    <name evidence="14" type="ORF">JC965_01755</name>
    <name evidence="13" type="ORF">SJS77_13190</name>
</gene>
<dbReference type="AlphaFoldDB" id="A0A443WCM3"/>
<dbReference type="GO" id="GO:0006865">
    <property type="term" value="P:amino acid transport"/>
    <property type="evidence" value="ECO:0007669"/>
    <property type="project" value="UniProtKB-KW"/>
</dbReference>
<evidence type="ECO:0000256" key="7">
    <source>
        <dbReference type="ARBA" id="ARBA00022741"/>
    </source>
</evidence>
<proteinExistence type="inferred from homology"/>
<comment type="function">
    <text evidence="1">Part of the ABC transporter FtsEX involved in cellular division. Important for assembly or stability of the septal ring.</text>
</comment>
<dbReference type="InterPro" id="IPR041701">
    <property type="entry name" value="MetN_ABC"/>
</dbReference>
<keyword evidence="5" id="KW-0813">Transport</keyword>
<evidence type="ECO:0000256" key="9">
    <source>
        <dbReference type="ARBA" id="ARBA00022967"/>
    </source>
</evidence>
<dbReference type="EMBL" id="CP065937">
    <property type="protein sequence ID" value="QQA61290.1"/>
    <property type="molecule type" value="Genomic_DNA"/>
</dbReference>
<reference evidence="14" key="1">
    <citation type="submission" date="2020-12" db="EMBL/GenBank/DDBJ databases">
        <title>GES Beta-lactamases isolated from hospital effluents in Brazil.</title>
        <authorList>
            <person name="Conte D."/>
            <person name="Mesa D."/>
            <person name="Palmeiro J.K."/>
            <person name="Dalla-Costa L.M."/>
        </authorList>
    </citation>
    <scope>NUCLEOTIDE SEQUENCE [LARGE SCALE GENOMIC DNA]</scope>
    <source>
        <strain evidence="14">Aero21</strain>
    </source>
</reference>
<dbReference type="PROSITE" id="PS00211">
    <property type="entry name" value="ABC_TRANSPORTER_1"/>
    <property type="match status" value="1"/>
</dbReference>
<dbReference type="RefSeq" id="WP_010673786.1">
    <property type="nucleotide sequence ID" value="NZ_AP022013.1"/>
</dbReference>
<dbReference type="InterPro" id="IPR017871">
    <property type="entry name" value="ABC_transporter-like_CS"/>
</dbReference>
<evidence type="ECO:0000256" key="3">
    <source>
        <dbReference type="ARBA" id="ARBA00005417"/>
    </source>
</evidence>
<dbReference type="InterPro" id="IPR003593">
    <property type="entry name" value="AAA+_ATPase"/>
</dbReference>
<dbReference type="SUPFAM" id="SSF52540">
    <property type="entry name" value="P-loop containing nucleoside triphosphate hydrolases"/>
    <property type="match status" value="1"/>
</dbReference>
<dbReference type="CDD" id="cd03258">
    <property type="entry name" value="ABC_MetN_methionine_transporter"/>
    <property type="match status" value="1"/>
</dbReference>
<dbReference type="InterPro" id="IPR050086">
    <property type="entry name" value="MetN_ABC_transporter-like"/>
</dbReference>
<dbReference type="Proteomes" id="UP001277183">
    <property type="component" value="Unassembled WGS sequence"/>
</dbReference>
<organism evidence="14">
    <name type="scientific">Aeromonas caviae</name>
    <name type="common">Aeromonas punctata</name>
    <dbReference type="NCBI Taxonomy" id="648"/>
    <lineage>
        <taxon>Bacteria</taxon>
        <taxon>Pseudomonadati</taxon>
        <taxon>Pseudomonadota</taxon>
        <taxon>Gammaproteobacteria</taxon>
        <taxon>Aeromonadales</taxon>
        <taxon>Aeromonadaceae</taxon>
        <taxon>Aeromonas</taxon>
    </lineage>
</organism>
<comment type="subcellular location">
    <subcellularLocation>
        <location evidence="2">Cell inner membrane</location>
        <topology evidence="2">Peripheral membrane protein</topology>
    </subcellularLocation>
</comment>
<comment type="similarity">
    <text evidence="3">Belongs to the ABC transporter superfamily.</text>
</comment>
<dbReference type="Pfam" id="PF00005">
    <property type="entry name" value="ABC_tran"/>
    <property type="match status" value="1"/>
</dbReference>
<dbReference type="GO" id="GO:0016887">
    <property type="term" value="F:ATP hydrolysis activity"/>
    <property type="evidence" value="ECO:0007669"/>
    <property type="project" value="InterPro"/>
</dbReference>
<keyword evidence="10" id="KW-0029">Amino-acid transport</keyword>